<gene>
    <name evidence="1" type="ORF">HOLleu_44828</name>
</gene>
<dbReference type="EMBL" id="JAIZAY010001299">
    <property type="protein sequence ID" value="KAJ8017627.1"/>
    <property type="molecule type" value="Genomic_DNA"/>
</dbReference>
<reference evidence="1" key="1">
    <citation type="submission" date="2021-10" db="EMBL/GenBank/DDBJ databases">
        <title>Tropical sea cucumber genome reveals ecological adaptation and Cuvierian tubules defense mechanism.</title>
        <authorList>
            <person name="Chen T."/>
        </authorList>
    </citation>
    <scope>NUCLEOTIDE SEQUENCE</scope>
    <source>
        <strain evidence="1">Nanhai2018</strain>
        <tissue evidence="1">Muscle</tissue>
    </source>
</reference>
<sequence>MVNTKPLAKTRSFKIKFMLGIYAKAKKSGGNQIKKLLSKWSTSSYDVNIDCDCNVDGLCNEKVKKKLKKKKKKITKLPRELPGANSEQRRVEKFARENGTSACGGDWDTWES</sequence>
<keyword evidence="2" id="KW-1185">Reference proteome</keyword>
<evidence type="ECO:0000313" key="2">
    <source>
        <dbReference type="Proteomes" id="UP001152320"/>
    </source>
</evidence>
<name>A0A9Q1BAN9_HOLLE</name>
<comment type="caution">
    <text evidence="1">The sequence shown here is derived from an EMBL/GenBank/DDBJ whole genome shotgun (WGS) entry which is preliminary data.</text>
</comment>
<proteinExistence type="predicted"/>
<accession>A0A9Q1BAN9</accession>
<dbReference type="AlphaFoldDB" id="A0A9Q1BAN9"/>
<organism evidence="1 2">
    <name type="scientific">Holothuria leucospilota</name>
    <name type="common">Black long sea cucumber</name>
    <name type="synonym">Mertensiothuria leucospilota</name>
    <dbReference type="NCBI Taxonomy" id="206669"/>
    <lineage>
        <taxon>Eukaryota</taxon>
        <taxon>Metazoa</taxon>
        <taxon>Echinodermata</taxon>
        <taxon>Eleutherozoa</taxon>
        <taxon>Echinozoa</taxon>
        <taxon>Holothuroidea</taxon>
        <taxon>Aspidochirotacea</taxon>
        <taxon>Aspidochirotida</taxon>
        <taxon>Holothuriidae</taxon>
        <taxon>Holothuria</taxon>
    </lineage>
</organism>
<dbReference type="Proteomes" id="UP001152320">
    <property type="component" value="Unassembled WGS sequence"/>
</dbReference>
<protein>
    <submittedName>
        <fullName evidence="1">Uncharacterized protein</fullName>
    </submittedName>
</protein>
<evidence type="ECO:0000313" key="1">
    <source>
        <dbReference type="EMBL" id="KAJ8017627.1"/>
    </source>
</evidence>